<dbReference type="EMBL" id="BTGB01000009">
    <property type="protein sequence ID" value="GMM47895.1"/>
    <property type="molecule type" value="Genomic_DNA"/>
</dbReference>
<reference evidence="8 9" key="1">
    <citation type="journal article" date="2023" name="Elife">
        <title>Identification of key yeast species and microbe-microbe interactions impacting larval growth of Drosophila in the wild.</title>
        <authorList>
            <person name="Mure A."/>
            <person name="Sugiura Y."/>
            <person name="Maeda R."/>
            <person name="Honda K."/>
            <person name="Sakurai N."/>
            <person name="Takahashi Y."/>
            <person name="Watada M."/>
            <person name="Katoh T."/>
            <person name="Gotoh A."/>
            <person name="Gotoh Y."/>
            <person name="Taniguchi I."/>
            <person name="Nakamura K."/>
            <person name="Hayashi T."/>
            <person name="Katayama T."/>
            <person name="Uemura T."/>
            <person name="Hattori Y."/>
        </authorList>
    </citation>
    <scope>NUCLEOTIDE SEQUENCE [LARGE SCALE GENOMIC DNA]</scope>
    <source>
        <strain evidence="8 9">PK-24</strain>
    </source>
</reference>
<dbReference type="GO" id="GO:0005737">
    <property type="term" value="C:cytoplasm"/>
    <property type="evidence" value="ECO:0007669"/>
    <property type="project" value="TreeGrafter"/>
</dbReference>
<dbReference type="Gene3D" id="3.40.50.720">
    <property type="entry name" value="NAD(P)-binding Rossmann-like Domain"/>
    <property type="match status" value="1"/>
</dbReference>
<keyword evidence="9" id="KW-1185">Reference proteome</keyword>
<dbReference type="AlphaFoldDB" id="A0AAV5R972"/>
<dbReference type="PIRSF" id="PIRSF000189">
    <property type="entry name" value="D-aa_oxidase"/>
    <property type="match status" value="1"/>
</dbReference>
<gene>
    <name evidence="8" type="ORF">DAPK24_044930</name>
</gene>
<dbReference type="PANTHER" id="PTHR11530">
    <property type="entry name" value="D-AMINO ACID OXIDASE"/>
    <property type="match status" value="1"/>
</dbReference>
<name>A0AAV5R972_PICKL</name>
<keyword evidence="4 6" id="KW-0274">FAD</keyword>
<protein>
    <recommendedName>
        <fullName evidence="7">FAD dependent oxidoreductase domain-containing protein</fullName>
    </recommendedName>
</protein>
<evidence type="ECO:0000256" key="4">
    <source>
        <dbReference type="ARBA" id="ARBA00022827"/>
    </source>
</evidence>
<organism evidence="8 9">
    <name type="scientific">Pichia kluyveri</name>
    <name type="common">Yeast</name>
    <dbReference type="NCBI Taxonomy" id="36015"/>
    <lineage>
        <taxon>Eukaryota</taxon>
        <taxon>Fungi</taxon>
        <taxon>Dikarya</taxon>
        <taxon>Ascomycota</taxon>
        <taxon>Saccharomycotina</taxon>
        <taxon>Pichiomycetes</taxon>
        <taxon>Pichiales</taxon>
        <taxon>Pichiaceae</taxon>
        <taxon>Pichia</taxon>
    </lineage>
</organism>
<dbReference type="PANTHER" id="PTHR11530:SF16">
    <property type="entry name" value="D-AMINO ACID OXIDASE (AFU_ORTHOLOGUE AFUA_5G11290)"/>
    <property type="match status" value="1"/>
</dbReference>
<evidence type="ECO:0000313" key="8">
    <source>
        <dbReference type="EMBL" id="GMM47895.1"/>
    </source>
</evidence>
<dbReference type="SUPFAM" id="SSF54373">
    <property type="entry name" value="FAD-linked reductases, C-terminal domain"/>
    <property type="match status" value="1"/>
</dbReference>
<dbReference type="SUPFAM" id="SSF51971">
    <property type="entry name" value="Nucleotide-binding domain"/>
    <property type="match status" value="1"/>
</dbReference>
<keyword evidence="3" id="KW-0285">Flavoprotein</keyword>
<dbReference type="Pfam" id="PF01266">
    <property type="entry name" value="DAO"/>
    <property type="match status" value="1"/>
</dbReference>
<proteinExistence type="inferred from homology"/>
<feature type="binding site" evidence="6">
    <location>
        <begin position="47"/>
        <end position="48"/>
    </location>
    <ligand>
        <name>FAD</name>
        <dbReference type="ChEBI" id="CHEBI:57692"/>
    </ligand>
</feature>
<comment type="caution">
    <text evidence="8">The sequence shown here is derived from an EMBL/GenBank/DDBJ whole genome shotgun (WGS) entry which is preliminary data.</text>
</comment>
<keyword evidence="5" id="KW-0560">Oxidoreductase</keyword>
<dbReference type="InterPro" id="IPR023209">
    <property type="entry name" value="DAO"/>
</dbReference>
<feature type="binding site" evidence="6">
    <location>
        <position position="189"/>
    </location>
    <ligand>
        <name>FAD</name>
        <dbReference type="ChEBI" id="CHEBI:57692"/>
    </ligand>
</feature>
<dbReference type="Proteomes" id="UP001378960">
    <property type="component" value="Unassembled WGS sequence"/>
</dbReference>
<evidence type="ECO:0000259" key="7">
    <source>
        <dbReference type="Pfam" id="PF01266"/>
    </source>
</evidence>
<dbReference type="Gene3D" id="3.30.9.10">
    <property type="entry name" value="D-Amino Acid Oxidase, subunit A, domain 2"/>
    <property type="match status" value="1"/>
</dbReference>
<evidence type="ECO:0000256" key="3">
    <source>
        <dbReference type="ARBA" id="ARBA00022630"/>
    </source>
</evidence>
<evidence type="ECO:0000313" key="9">
    <source>
        <dbReference type="Proteomes" id="UP001378960"/>
    </source>
</evidence>
<feature type="domain" description="FAD dependent oxidoreductase" evidence="7">
    <location>
        <begin position="5"/>
        <end position="347"/>
    </location>
</feature>
<sequence>MSKNVLIVGAGVVGLTTAIELKNKYKDSVNITIISKDLPGDDAVFYTSPKAGAHWISSNKKEQKEWHLVTYHKLKELSKIPETFIKPYPLYMGDIVPKGKKAPEYEEPWFKKYVDGFQYLGTDPKFPGVENIYCFDSYTISTTYYLIYLLSQARKLGIHIQRHTLKALKDAETFKLENGSVADLIINCTGLLYNFLSDCHDSKLKPVRGHVIVLENNLPYQVTFEQPYLPKDAKDGEFLMLFPRPEGGAILGGIYDKNFLNYDTSIDNNYVKRLLEKARTYLPDLLKDAHHPNELKIAKHVIGFRPERQGGARIGVDPSNPLVVHNYGNGNSGYIESWGCAKSTAELVGSILFPSPKL</sequence>
<evidence type="ECO:0000256" key="2">
    <source>
        <dbReference type="ARBA" id="ARBA00006730"/>
    </source>
</evidence>
<dbReference type="GO" id="GO:0003884">
    <property type="term" value="F:D-amino-acid oxidase activity"/>
    <property type="evidence" value="ECO:0007669"/>
    <property type="project" value="InterPro"/>
</dbReference>
<dbReference type="InterPro" id="IPR006076">
    <property type="entry name" value="FAD-dep_OxRdtase"/>
</dbReference>
<comment type="cofactor">
    <cofactor evidence="1 6">
        <name>FAD</name>
        <dbReference type="ChEBI" id="CHEBI:57692"/>
    </cofactor>
</comment>
<comment type="similarity">
    <text evidence="2">Belongs to the DAMOX/DASOX family.</text>
</comment>
<accession>A0AAV5R972</accession>
<evidence type="ECO:0000256" key="1">
    <source>
        <dbReference type="ARBA" id="ARBA00001974"/>
    </source>
</evidence>
<dbReference type="GO" id="GO:0019478">
    <property type="term" value="P:D-amino acid catabolic process"/>
    <property type="evidence" value="ECO:0007669"/>
    <property type="project" value="TreeGrafter"/>
</dbReference>
<evidence type="ECO:0000256" key="5">
    <source>
        <dbReference type="ARBA" id="ARBA00023002"/>
    </source>
</evidence>
<evidence type="ECO:0000256" key="6">
    <source>
        <dbReference type="PIRSR" id="PIRSR000189-1"/>
    </source>
</evidence>
<dbReference type="GO" id="GO:0071949">
    <property type="term" value="F:FAD binding"/>
    <property type="evidence" value="ECO:0007669"/>
    <property type="project" value="InterPro"/>
</dbReference>